<organism evidence="1 2">
    <name type="scientific">Penstemon smallii</name>
    <dbReference type="NCBI Taxonomy" id="265156"/>
    <lineage>
        <taxon>Eukaryota</taxon>
        <taxon>Viridiplantae</taxon>
        <taxon>Streptophyta</taxon>
        <taxon>Embryophyta</taxon>
        <taxon>Tracheophyta</taxon>
        <taxon>Spermatophyta</taxon>
        <taxon>Magnoliopsida</taxon>
        <taxon>eudicotyledons</taxon>
        <taxon>Gunneridae</taxon>
        <taxon>Pentapetalae</taxon>
        <taxon>asterids</taxon>
        <taxon>lamiids</taxon>
        <taxon>Lamiales</taxon>
        <taxon>Plantaginaceae</taxon>
        <taxon>Cheloneae</taxon>
        <taxon>Penstemon</taxon>
    </lineage>
</organism>
<evidence type="ECO:0000313" key="2">
    <source>
        <dbReference type="Proteomes" id="UP001634393"/>
    </source>
</evidence>
<comment type="caution">
    <text evidence="1">The sequence shown here is derived from an EMBL/GenBank/DDBJ whole genome shotgun (WGS) entry which is preliminary data.</text>
</comment>
<accession>A0ABD3SJZ9</accession>
<dbReference type="AlphaFoldDB" id="A0ABD3SJZ9"/>
<reference evidence="1 2" key="1">
    <citation type="submission" date="2024-12" db="EMBL/GenBank/DDBJ databases">
        <title>The unique morphological basis and parallel evolutionary history of personate flowers in Penstemon.</title>
        <authorList>
            <person name="Depatie T.H."/>
            <person name="Wessinger C.A."/>
        </authorList>
    </citation>
    <scope>NUCLEOTIDE SEQUENCE [LARGE SCALE GENOMIC DNA]</scope>
    <source>
        <strain evidence="1">WTNN_2</strain>
        <tissue evidence="1">Leaf</tissue>
    </source>
</reference>
<name>A0ABD3SJZ9_9LAMI</name>
<protein>
    <submittedName>
        <fullName evidence="1">Uncharacterized protein</fullName>
    </submittedName>
</protein>
<dbReference type="EMBL" id="JBJXBP010000006">
    <property type="protein sequence ID" value="KAL3824901.1"/>
    <property type="molecule type" value="Genomic_DNA"/>
</dbReference>
<evidence type="ECO:0000313" key="1">
    <source>
        <dbReference type="EMBL" id="KAL3824901.1"/>
    </source>
</evidence>
<keyword evidence="2" id="KW-1185">Reference proteome</keyword>
<gene>
    <name evidence="1" type="ORF">ACJIZ3_020930</name>
</gene>
<proteinExistence type="predicted"/>
<sequence length="99" mass="11118">MLHQFWQISSLKYSSMRSKLSGGQSYEMFVAIIGRRGQCAVLLLHTLDAFKLSLQICGKGADTNLPGYLASINIRSTSLCEGFYLTEETVMTRRFDESV</sequence>
<dbReference type="Proteomes" id="UP001634393">
    <property type="component" value="Unassembled WGS sequence"/>
</dbReference>